<feature type="region of interest" description="Disordered" evidence="1">
    <location>
        <begin position="620"/>
        <end position="640"/>
    </location>
</feature>
<evidence type="ECO:0000256" key="1">
    <source>
        <dbReference type="SAM" id="MobiDB-lite"/>
    </source>
</evidence>
<feature type="transmembrane region" description="Helical" evidence="2">
    <location>
        <begin position="393"/>
        <end position="411"/>
    </location>
</feature>
<keyword evidence="4" id="KW-1185">Reference proteome</keyword>
<dbReference type="EMBL" id="BMPP01000011">
    <property type="protein sequence ID" value="GGK31323.1"/>
    <property type="molecule type" value="Genomic_DNA"/>
</dbReference>
<name>A0ABQ2EY01_9DEIO</name>
<sequence>MTDPTPTRPTERGDLSSSPAGLRMPPATRHPWTRALIGVILLSLIPALILAVQRVAYEQTQKTVALVMDYPALSLQARRFGLEPQALLDRYKALGLNGVAVYEDVIGNLEQRGEIYILPGAELAVRYPGSGVRAQNVYVRSIKPGAAEALPARYTIPTRQVRVGGQVWTEWPTDPRFLPSGPNREQIADLKAQGLTVLYRPYADDAVRVPGADWPDVPFVAFTGDEVIGARTPELLNDINERLGQRLPALIEGNPQRGLDTLVATHGAARMFAMNPSWQNRLGPEEVASKYGLAASERSMRLLYLRPYPTVGETEAMLSRMKTLLATKGVQVNQPVIRPFEANPLLRALSLVGPLAALLLLGLSYPLPRLGLLVAGGSALLAFGLNRFQPFEGAALVAAVTFPALGLVLRRHRVSDWFLATGLSLVGVLFVSALGANRASVLGLEPFRGVGLTLLLPLLLVALSFLPRQDIRKTARDVYTAPIKLGDIAVMALGLAVFAMVFMRRGNTTSGASVTDTEARFRQGMQDSIVRPRFKELAGHPLGLLGLSGVLPGYFGALLILGGVIGQSSILNTFSHFHTPLLISAARAFIGLGVGLIAGLLLIEAVKFGLRLWHTYRPETQPSPASQAHPETQSRPEVQA</sequence>
<gene>
    <name evidence="3" type="ORF">GCM10008955_26510</name>
</gene>
<feature type="transmembrane region" description="Helical" evidence="2">
    <location>
        <begin position="542"/>
        <end position="565"/>
    </location>
</feature>
<feature type="transmembrane region" description="Helical" evidence="2">
    <location>
        <begin position="345"/>
        <end position="364"/>
    </location>
</feature>
<feature type="transmembrane region" description="Helical" evidence="2">
    <location>
        <begin position="447"/>
        <end position="465"/>
    </location>
</feature>
<keyword evidence="2" id="KW-0812">Transmembrane</keyword>
<protein>
    <submittedName>
        <fullName evidence="3">Uncharacterized protein</fullName>
    </submittedName>
</protein>
<reference evidence="4" key="1">
    <citation type="journal article" date="2019" name="Int. J. Syst. Evol. Microbiol.">
        <title>The Global Catalogue of Microorganisms (GCM) 10K type strain sequencing project: providing services to taxonomists for standard genome sequencing and annotation.</title>
        <authorList>
            <consortium name="The Broad Institute Genomics Platform"/>
            <consortium name="The Broad Institute Genome Sequencing Center for Infectious Disease"/>
            <person name="Wu L."/>
            <person name="Ma J."/>
        </authorList>
    </citation>
    <scope>NUCLEOTIDE SEQUENCE [LARGE SCALE GENOMIC DNA]</scope>
    <source>
        <strain evidence="4">JCM 30331</strain>
    </source>
</reference>
<keyword evidence="2" id="KW-0472">Membrane</keyword>
<feature type="transmembrane region" description="Helical" evidence="2">
    <location>
        <begin position="417"/>
        <end position="435"/>
    </location>
</feature>
<feature type="region of interest" description="Disordered" evidence="1">
    <location>
        <begin position="1"/>
        <end position="24"/>
    </location>
</feature>
<keyword evidence="2" id="KW-1133">Transmembrane helix</keyword>
<evidence type="ECO:0000313" key="4">
    <source>
        <dbReference type="Proteomes" id="UP000647587"/>
    </source>
</evidence>
<organism evidence="3 4">
    <name type="scientific">Deinococcus malanensis</name>
    <dbReference type="NCBI Taxonomy" id="1706855"/>
    <lineage>
        <taxon>Bacteria</taxon>
        <taxon>Thermotogati</taxon>
        <taxon>Deinococcota</taxon>
        <taxon>Deinococci</taxon>
        <taxon>Deinococcales</taxon>
        <taxon>Deinococcaceae</taxon>
        <taxon>Deinococcus</taxon>
    </lineage>
</organism>
<proteinExistence type="predicted"/>
<feature type="transmembrane region" description="Helical" evidence="2">
    <location>
        <begin position="32"/>
        <end position="52"/>
    </location>
</feature>
<dbReference type="Proteomes" id="UP000647587">
    <property type="component" value="Unassembled WGS sequence"/>
</dbReference>
<evidence type="ECO:0000256" key="2">
    <source>
        <dbReference type="SAM" id="Phobius"/>
    </source>
</evidence>
<evidence type="ECO:0000313" key="3">
    <source>
        <dbReference type="EMBL" id="GGK31323.1"/>
    </source>
</evidence>
<feature type="transmembrane region" description="Helical" evidence="2">
    <location>
        <begin position="585"/>
        <end position="603"/>
    </location>
</feature>
<accession>A0ABQ2EY01</accession>
<comment type="caution">
    <text evidence="3">The sequence shown here is derived from an EMBL/GenBank/DDBJ whole genome shotgun (WGS) entry which is preliminary data.</text>
</comment>
<dbReference type="InterPro" id="IPR043748">
    <property type="entry name" value="DUF5693"/>
</dbReference>
<dbReference type="Pfam" id="PF18949">
    <property type="entry name" value="DUF5693"/>
    <property type="match status" value="1"/>
</dbReference>